<dbReference type="EMBL" id="BSFP01000027">
    <property type="protein sequence ID" value="GLL02889.1"/>
    <property type="molecule type" value="Genomic_DNA"/>
</dbReference>
<evidence type="ECO:0000313" key="3">
    <source>
        <dbReference type="Proteomes" id="UP001143480"/>
    </source>
</evidence>
<dbReference type="AlphaFoldDB" id="A0A9W6KP33"/>
<feature type="chain" id="PRO_5040731369" evidence="1">
    <location>
        <begin position="36"/>
        <end position="408"/>
    </location>
</feature>
<evidence type="ECO:0000313" key="2">
    <source>
        <dbReference type="EMBL" id="GLL02889.1"/>
    </source>
</evidence>
<feature type="signal peptide" evidence="1">
    <location>
        <begin position="1"/>
        <end position="35"/>
    </location>
</feature>
<comment type="caution">
    <text evidence="2">The sequence shown here is derived from an EMBL/GenBank/DDBJ whole genome shotgun (WGS) entry which is preliminary data.</text>
</comment>
<reference evidence="2" key="1">
    <citation type="journal article" date="2014" name="Int. J. Syst. Evol. Microbiol.">
        <title>Complete genome sequence of Corynebacterium casei LMG S-19264T (=DSM 44701T), isolated from a smear-ripened cheese.</title>
        <authorList>
            <consortium name="US DOE Joint Genome Institute (JGI-PGF)"/>
            <person name="Walter F."/>
            <person name="Albersmeier A."/>
            <person name="Kalinowski J."/>
            <person name="Ruckert C."/>
        </authorList>
    </citation>
    <scope>NUCLEOTIDE SEQUENCE</scope>
    <source>
        <strain evidence="2">VKM Ac-1321</strain>
    </source>
</reference>
<proteinExistence type="predicted"/>
<name>A0A9W6KP33_9ACTN</name>
<keyword evidence="1" id="KW-0732">Signal</keyword>
<reference evidence="2" key="2">
    <citation type="submission" date="2023-01" db="EMBL/GenBank/DDBJ databases">
        <authorList>
            <person name="Sun Q."/>
            <person name="Evtushenko L."/>
        </authorList>
    </citation>
    <scope>NUCLEOTIDE SEQUENCE</scope>
    <source>
        <strain evidence="2">VKM Ac-1321</strain>
    </source>
</reference>
<dbReference type="Proteomes" id="UP001143480">
    <property type="component" value="Unassembled WGS sequence"/>
</dbReference>
<protein>
    <submittedName>
        <fullName evidence="2">Uncharacterized protein</fullName>
    </submittedName>
</protein>
<dbReference type="RefSeq" id="WP_261962915.1">
    <property type="nucleotide sequence ID" value="NZ_BAAAXA010000003.1"/>
</dbReference>
<keyword evidence="3" id="KW-1185">Reference proteome</keyword>
<accession>A0A9W6KP33</accession>
<sequence length="408" mass="42277">MINTKRLVRRLLVGGIATATVATGLVAGVAGPASADPVGALAGVGSDTTQDVLNGAADSIGNGIVGSWDAVDPITKTQHLVFSPKRSCTLNRPNGSGQGVTALRQSGGVAAAIAAPFADEVDQPEAGCIDFARSSGDPGTSQANGGRWVYVPFALDAVTVASKHFGDATATNYNALSYDPANATTGAGTLQKLYRDGAQVTINGVTYDPQCAATCPGGATPIHLYIPQSGSGTRSFWLTKMGITTVPTWVHDRAFNGTDFSGALVEEHDGTVLQNDALGLAPFSISQWVGQRNNHGDRRNGAHLHSLVNTATGTVINPLTGAFPTAETGNLNTSFIIRREVYNVVEWKKVNVGNADFDAQLYSVFGPGQGLCSKSTVILNYGFGLLNSSPLGHTCGQIVDGLRAFATD</sequence>
<evidence type="ECO:0000256" key="1">
    <source>
        <dbReference type="SAM" id="SignalP"/>
    </source>
</evidence>
<dbReference type="SUPFAM" id="SSF53850">
    <property type="entry name" value="Periplasmic binding protein-like II"/>
    <property type="match status" value="1"/>
</dbReference>
<gene>
    <name evidence="2" type="ORF">GCM10017581_046310</name>
</gene>
<dbReference type="InterPro" id="IPR006311">
    <property type="entry name" value="TAT_signal"/>
</dbReference>
<dbReference type="PROSITE" id="PS51318">
    <property type="entry name" value="TAT"/>
    <property type="match status" value="1"/>
</dbReference>
<organism evidence="2 3">
    <name type="scientific">Dactylosporangium matsuzakiense</name>
    <dbReference type="NCBI Taxonomy" id="53360"/>
    <lineage>
        <taxon>Bacteria</taxon>
        <taxon>Bacillati</taxon>
        <taxon>Actinomycetota</taxon>
        <taxon>Actinomycetes</taxon>
        <taxon>Micromonosporales</taxon>
        <taxon>Micromonosporaceae</taxon>
        <taxon>Dactylosporangium</taxon>
    </lineage>
</organism>